<evidence type="ECO:0000313" key="1">
    <source>
        <dbReference type="EMBL" id="JAH78685.1"/>
    </source>
</evidence>
<accession>A0A0E9VMN7</accession>
<dbReference type="AlphaFoldDB" id="A0A0E9VMN7"/>
<reference evidence="1" key="2">
    <citation type="journal article" date="2015" name="Fish Shellfish Immunol.">
        <title>Early steps in the European eel (Anguilla anguilla)-Vibrio vulnificus interaction in the gills: Role of the RtxA13 toxin.</title>
        <authorList>
            <person name="Callol A."/>
            <person name="Pajuelo D."/>
            <person name="Ebbesson L."/>
            <person name="Teles M."/>
            <person name="MacKenzie S."/>
            <person name="Amaro C."/>
        </authorList>
    </citation>
    <scope>NUCLEOTIDE SEQUENCE</scope>
</reference>
<proteinExistence type="predicted"/>
<sequence>MRKHSGQEKMACGITRGMEYAFFYAQLGLLSFKPLQSRLATMLRGNIARGLVCQFIFLET</sequence>
<dbReference type="EMBL" id="GBXM01029892">
    <property type="protein sequence ID" value="JAH78685.1"/>
    <property type="molecule type" value="Transcribed_RNA"/>
</dbReference>
<organism evidence="1">
    <name type="scientific">Anguilla anguilla</name>
    <name type="common">European freshwater eel</name>
    <name type="synonym">Muraena anguilla</name>
    <dbReference type="NCBI Taxonomy" id="7936"/>
    <lineage>
        <taxon>Eukaryota</taxon>
        <taxon>Metazoa</taxon>
        <taxon>Chordata</taxon>
        <taxon>Craniata</taxon>
        <taxon>Vertebrata</taxon>
        <taxon>Euteleostomi</taxon>
        <taxon>Actinopterygii</taxon>
        <taxon>Neopterygii</taxon>
        <taxon>Teleostei</taxon>
        <taxon>Anguilliformes</taxon>
        <taxon>Anguillidae</taxon>
        <taxon>Anguilla</taxon>
    </lineage>
</organism>
<name>A0A0E9VMN7_ANGAN</name>
<reference evidence="1" key="1">
    <citation type="submission" date="2014-11" db="EMBL/GenBank/DDBJ databases">
        <authorList>
            <person name="Amaro Gonzalez C."/>
        </authorList>
    </citation>
    <scope>NUCLEOTIDE SEQUENCE</scope>
</reference>
<protein>
    <submittedName>
        <fullName evidence="1">Uncharacterized protein</fullName>
    </submittedName>
</protein>